<reference evidence="1 2" key="1">
    <citation type="submission" date="2023-07" db="EMBL/GenBank/DDBJ databases">
        <title>Sorghum-associated microbial communities from plants grown in Nebraska, USA.</title>
        <authorList>
            <person name="Schachtman D."/>
        </authorList>
    </citation>
    <scope>NUCLEOTIDE SEQUENCE [LARGE SCALE GENOMIC DNA]</scope>
    <source>
        <strain evidence="1 2">CC258</strain>
    </source>
</reference>
<evidence type="ECO:0000313" key="1">
    <source>
        <dbReference type="EMBL" id="MDR6551800.1"/>
    </source>
</evidence>
<sequence>MIITALRGKEIKIDSAYLQSLLRRIVPSEFLQLLSWNCSPLGESKEESSVYRVSCTVKENDKEQNYALILKILKPDSKRNQVDHYYYWKREALVYHSGLLNQLPLGIRAPLCYEVEEYPDGSVCIWLEDLAIESNQSDWSLTHMSKISYLLGTYNGAYLTGTPLPTESFLCHTWMSSWVEVCAAYAKPIEEQKVIWDSCVDDFEGKSSMWEIYHNNRRRVTSLLKTLEILPRVFTHQDVHWDNFYRAIEWMRFINSHRLAVCEHLRCRRRARSNVWICITKEESSS</sequence>
<comment type="caution">
    <text evidence="1">The sequence shown here is derived from an EMBL/GenBank/DDBJ whole genome shotgun (WGS) entry which is preliminary data.</text>
</comment>
<dbReference type="InterPro" id="IPR011009">
    <property type="entry name" value="Kinase-like_dom_sf"/>
</dbReference>
<evidence type="ECO:0008006" key="3">
    <source>
        <dbReference type="Google" id="ProtNLM"/>
    </source>
</evidence>
<keyword evidence="2" id="KW-1185">Reference proteome</keyword>
<dbReference type="Proteomes" id="UP001267290">
    <property type="component" value="Unassembled WGS sequence"/>
</dbReference>
<protein>
    <recommendedName>
        <fullName evidence="3">Aminoglycoside phosphotransferase domain-containing protein</fullName>
    </recommendedName>
</protein>
<evidence type="ECO:0000313" key="2">
    <source>
        <dbReference type="Proteomes" id="UP001267290"/>
    </source>
</evidence>
<name>A0ABU1NWF6_9BACL</name>
<dbReference type="SUPFAM" id="SSF56112">
    <property type="entry name" value="Protein kinase-like (PK-like)"/>
    <property type="match status" value="1"/>
</dbReference>
<proteinExistence type="predicted"/>
<dbReference type="EMBL" id="JAVDSB010000004">
    <property type="protein sequence ID" value="MDR6551800.1"/>
    <property type="molecule type" value="Genomic_DNA"/>
</dbReference>
<dbReference type="RefSeq" id="WP_310499359.1">
    <property type="nucleotide sequence ID" value="NZ_JAVDSB010000004.1"/>
</dbReference>
<gene>
    <name evidence="1" type="ORF">J2736_002989</name>
</gene>
<organism evidence="1 2">
    <name type="scientific">Paenibacillus qinlingensis</name>
    <dbReference type="NCBI Taxonomy" id="1837343"/>
    <lineage>
        <taxon>Bacteria</taxon>
        <taxon>Bacillati</taxon>
        <taxon>Bacillota</taxon>
        <taxon>Bacilli</taxon>
        <taxon>Bacillales</taxon>
        <taxon>Paenibacillaceae</taxon>
        <taxon>Paenibacillus</taxon>
    </lineage>
</organism>
<accession>A0ABU1NWF6</accession>